<name>M7YY61_TRIUA</name>
<gene>
    <name evidence="2" type="ORF">TRIUR3_11742</name>
</gene>
<organism evidence="2">
    <name type="scientific">Triticum urartu</name>
    <name type="common">Red wild einkorn</name>
    <name type="synonym">Crithodium urartu</name>
    <dbReference type="NCBI Taxonomy" id="4572"/>
    <lineage>
        <taxon>Eukaryota</taxon>
        <taxon>Viridiplantae</taxon>
        <taxon>Streptophyta</taxon>
        <taxon>Embryophyta</taxon>
        <taxon>Tracheophyta</taxon>
        <taxon>Spermatophyta</taxon>
        <taxon>Magnoliopsida</taxon>
        <taxon>Liliopsida</taxon>
        <taxon>Poales</taxon>
        <taxon>Poaceae</taxon>
        <taxon>BOP clade</taxon>
        <taxon>Pooideae</taxon>
        <taxon>Triticodae</taxon>
        <taxon>Triticeae</taxon>
        <taxon>Triticinae</taxon>
        <taxon>Triticum</taxon>
    </lineage>
</organism>
<evidence type="ECO:0000256" key="1">
    <source>
        <dbReference type="SAM" id="MobiDB-lite"/>
    </source>
</evidence>
<feature type="compositionally biased region" description="Basic and acidic residues" evidence="1">
    <location>
        <begin position="85"/>
        <end position="103"/>
    </location>
</feature>
<feature type="compositionally biased region" description="Basic and acidic residues" evidence="1">
    <location>
        <begin position="27"/>
        <end position="45"/>
    </location>
</feature>
<feature type="region of interest" description="Disordered" evidence="1">
    <location>
        <begin position="85"/>
        <end position="127"/>
    </location>
</feature>
<evidence type="ECO:0000313" key="2">
    <source>
        <dbReference type="EMBL" id="EMS52567.1"/>
    </source>
</evidence>
<protein>
    <submittedName>
        <fullName evidence="2">Uncharacterized protein</fullName>
    </submittedName>
</protein>
<accession>M7YY61</accession>
<dbReference type="AlphaFoldDB" id="M7YY61"/>
<reference evidence="2" key="1">
    <citation type="journal article" date="2013" name="Nature">
        <title>Draft genome of the wheat A-genome progenitor Triticum urartu.</title>
        <authorList>
            <person name="Ling H.Q."/>
            <person name="Zhao S."/>
            <person name="Liu D."/>
            <person name="Wang J."/>
            <person name="Sun H."/>
            <person name="Zhang C."/>
            <person name="Fan H."/>
            <person name="Li D."/>
            <person name="Dong L."/>
            <person name="Tao Y."/>
            <person name="Gao C."/>
            <person name="Wu H."/>
            <person name="Li Y."/>
            <person name="Cui Y."/>
            <person name="Guo X."/>
            <person name="Zheng S."/>
            <person name="Wang B."/>
            <person name="Yu K."/>
            <person name="Liang Q."/>
            <person name="Yang W."/>
            <person name="Lou X."/>
            <person name="Chen J."/>
            <person name="Feng M."/>
            <person name="Jian J."/>
            <person name="Zhang X."/>
            <person name="Luo G."/>
            <person name="Jiang Y."/>
            <person name="Liu J."/>
            <person name="Wang Z."/>
            <person name="Sha Y."/>
            <person name="Zhang B."/>
            <person name="Wu H."/>
            <person name="Tang D."/>
            <person name="Shen Q."/>
            <person name="Xue P."/>
            <person name="Zou S."/>
            <person name="Wang X."/>
            <person name="Liu X."/>
            <person name="Wang F."/>
            <person name="Yang Y."/>
            <person name="An X."/>
            <person name="Dong Z."/>
            <person name="Zhang K."/>
            <person name="Zhang X."/>
            <person name="Luo M.C."/>
            <person name="Dvorak J."/>
            <person name="Tong Y."/>
            <person name="Wang J."/>
            <person name="Yang H."/>
            <person name="Li Z."/>
            <person name="Wang D."/>
            <person name="Zhang A."/>
            <person name="Wang J."/>
        </authorList>
    </citation>
    <scope>NUCLEOTIDE SEQUENCE</scope>
</reference>
<dbReference type="EMBL" id="KD205291">
    <property type="protein sequence ID" value="EMS52567.1"/>
    <property type="molecule type" value="Genomic_DNA"/>
</dbReference>
<feature type="region of interest" description="Disordered" evidence="1">
    <location>
        <begin position="1"/>
        <end position="48"/>
    </location>
</feature>
<proteinExistence type="predicted"/>
<sequence>MWAGSVKTEGVNAVASNDLRQRLRPPLFDRKKGSGDAEDSGERQEVWGWGIHGGGGGIRRSWAGSDAKRRWKLLLLQYREREIHEREENREREEKETERDEGARQFLADGSPTAPNGDGEEKASGGAPLLLNRDEASGYGGCHRLWVEAKRIRCYSAGACWFQSPVMDGNGGVRELGDEALKLERGGCGNEPRWLVGHGNREETEVAVARI</sequence>